<accession>A0A0E0J2M2</accession>
<proteinExistence type="predicted"/>
<dbReference type="Gene3D" id="3.80.10.10">
    <property type="entry name" value="Ribonuclease Inhibitor"/>
    <property type="match status" value="1"/>
</dbReference>
<evidence type="ECO:0000259" key="3">
    <source>
        <dbReference type="Pfam" id="PF23622"/>
    </source>
</evidence>
<evidence type="ECO:0000313" key="4">
    <source>
        <dbReference type="EnsemblPlants" id="ONIVA11G15130.1"/>
    </source>
</evidence>
<organism evidence="4">
    <name type="scientific">Oryza nivara</name>
    <name type="common">Indian wild rice</name>
    <name type="synonym">Oryza sativa f. spontanea</name>
    <dbReference type="NCBI Taxonomy" id="4536"/>
    <lineage>
        <taxon>Eukaryota</taxon>
        <taxon>Viridiplantae</taxon>
        <taxon>Streptophyta</taxon>
        <taxon>Embryophyta</taxon>
        <taxon>Tracheophyta</taxon>
        <taxon>Spermatophyta</taxon>
        <taxon>Magnoliopsida</taxon>
        <taxon>Liliopsida</taxon>
        <taxon>Poales</taxon>
        <taxon>Poaceae</taxon>
        <taxon>BOP clade</taxon>
        <taxon>Oryzoideae</taxon>
        <taxon>Oryzeae</taxon>
        <taxon>Oryzinae</taxon>
        <taxon>Oryza</taxon>
    </lineage>
</organism>
<dbReference type="STRING" id="4536.A0A0E0J2M2"/>
<dbReference type="AlphaFoldDB" id="A0A0E0J2M2"/>
<dbReference type="OMA" id="CCHALRT"/>
<feature type="region of interest" description="Disordered" evidence="1">
    <location>
        <begin position="168"/>
        <end position="202"/>
    </location>
</feature>
<evidence type="ECO:0000256" key="1">
    <source>
        <dbReference type="SAM" id="MobiDB-lite"/>
    </source>
</evidence>
<dbReference type="EnsemblPlants" id="ONIVA11G15130.1">
    <property type="protein sequence ID" value="ONIVA11G15130.1"/>
    <property type="gene ID" value="ONIVA11G15130"/>
</dbReference>
<protein>
    <recommendedName>
        <fullName evidence="6">F-box domain-containing protein</fullName>
    </recommendedName>
</protein>
<name>A0A0E0J2M2_ORYNI</name>
<feature type="region of interest" description="Disordered" evidence="1">
    <location>
        <begin position="227"/>
        <end position="275"/>
    </location>
</feature>
<dbReference type="InterPro" id="IPR036047">
    <property type="entry name" value="F-box-like_dom_sf"/>
</dbReference>
<feature type="region of interest" description="Disordered" evidence="1">
    <location>
        <begin position="1"/>
        <end position="22"/>
    </location>
</feature>
<dbReference type="SUPFAM" id="SSF52047">
    <property type="entry name" value="RNI-like"/>
    <property type="match status" value="1"/>
</dbReference>
<feature type="compositionally biased region" description="Polar residues" evidence="1">
    <location>
        <begin position="1"/>
        <end position="11"/>
    </location>
</feature>
<dbReference type="InterPro" id="IPR050232">
    <property type="entry name" value="FBL13/AtMIF1-like"/>
</dbReference>
<sequence>MDLDQPQTMPTSGGGGGGGDRLSALSDGVIGHILSFLPAKEAARAAVLSSRWRHTFAAVHTVSLVEPDPPVVDHYELARYSPGWGPPPDPNQPPPFTNVVSAALLARHRRAAVPPLRALHVSTVGYCRSDASLVDQWIAYAVNQADPAVGLDLDLRLHREPLSDKAYSLRRRRGASADHADQDTDDDNDDEDASRKRRRRWRSRSRSPVRYASIEDANLGLSPPYMYIPRSPSLSPPPPRLSCSPQGCDEDDDDDDDDDEDVISSDEKSTRGYDYTPAVHAVPSGLFSCAALRSLSLGHCLLAPPAAIALPSLETLLLARVSDAGSDVQRLISGCPRLADLTLEACATVTALTTVAGLRRLALRCCHALRTVAVDASPGPPRLQAFEYRGSVPDDTFLTIHGGASLTTVAYCKIDICGEEVTSSSELAKLSAFLRLFAGAKHLHLESARLGSGLDDAAAFATLPTFSALSHLELRGYLPNDDDDAIYAALTMILERAPNLETLSLVFHPEPLDGGDDAMLHITYYKEEELYDKHLLSYNRHSVLAAPTSGGGAMAPACLRRRVREINLVHYQGGAAQRTLAMYLLRSAAAIGELGCELAMGPLWIQDELARELEGWVMNKAAIVNIG</sequence>
<dbReference type="PANTHER" id="PTHR31900">
    <property type="entry name" value="F-BOX/RNI SUPERFAMILY PROTEIN-RELATED"/>
    <property type="match status" value="1"/>
</dbReference>
<dbReference type="Pfam" id="PF00646">
    <property type="entry name" value="F-box"/>
    <property type="match status" value="1"/>
</dbReference>
<dbReference type="InterPro" id="IPR055357">
    <property type="entry name" value="LRR_At1g61320_AtMIF1"/>
</dbReference>
<feature type="compositionally biased region" description="Acidic residues" evidence="1">
    <location>
        <begin position="248"/>
        <end position="264"/>
    </location>
</feature>
<dbReference type="HOGENOM" id="CLU_022351_1_0_1"/>
<dbReference type="Proteomes" id="UP000006591">
    <property type="component" value="Chromosome 11"/>
</dbReference>
<dbReference type="SUPFAM" id="SSF81383">
    <property type="entry name" value="F-box domain"/>
    <property type="match status" value="1"/>
</dbReference>
<keyword evidence="5" id="KW-1185">Reference proteome</keyword>
<dbReference type="CDD" id="cd22160">
    <property type="entry name" value="F-box_AtFBL13-like"/>
    <property type="match status" value="1"/>
</dbReference>
<evidence type="ECO:0008006" key="6">
    <source>
        <dbReference type="Google" id="ProtNLM"/>
    </source>
</evidence>
<evidence type="ECO:0000313" key="5">
    <source>
        <dbReference type="Proteomes" id="UP000006591"/>
    </source>
</evidence>
<reference evidence="4" key="1">
    <citation type="submission" date="2015-04" db="UniProtKB">
        <authorList>
            <consortium name="EnsemblPlants"/>
        </authorList>
    </citation>
    <scope>IDENTIFICATION</scope>
    <source>
        <strain evidence="4">SL10</strain>
    </source>
</reference>
<feature type="domain" description="F-box" evidence="2">
    <location>
        <begin position="22"/>
        <end position="55"/>
    </location>
</feature>
<evidence type="ECO:0000259" key="2">
    <source>
        <dbReference type="Pfam" id="PF00646"/>
    </source>
</evidence>
<dbReference type="eggNOG" id="ENOG502R57E">
    <property type="taxonomic scope" value="Eukaryota"/>
</dbReference>
<dbReference type="InterPro" id="IPR032675">
    <property type="entry name" value="LRR_dom_sf"/>
</dbReference>
<dbReference type="Gramene" id="ONIVA11G15130.1">
    <property type="protein sequence ID" value="ONIVA11G15130.1"/>
    <property type="gene ID" value="ONIVA11G15130"/>
</dbReference>
<dbReference type="PANTHER" id="PTHR31900:SF30">
    <property type="entry name" value="SUPERFAMILY PROTEIN, PUTATIVE-RELATED"/>
    <property type="match status" value="1"/>
</dbReference>
<dbReference type="Pfam" id="PF23622">
    <property type="entry name" value="LRR_At1g61320_AtMIF1"/>
    <property type="match status" value="1"/>
</dbReference>
<feature type="compositionally biased region" description="Acidic residues" evidence="1">
    <location>
        <begin position="183"/>
        <end position="192"/>
    </location>
</feature>
<feature type="domain" description="At1g61320/AtMIF1 LRR" evidence="3">
    <location>
        <begin position="290"/>
        <end position="506"/>
    </location>
</feature>
<reference evidence="4" key="2">
    <citation type="submission" date="2018-04" db="EMBL/GenBank/DDBJ databases">
        <title>OnivRS2 (Oryza nivara Reference Sequence Version 2).</title>
        <authorList>
            <person name="Zhang J."/>
            <person name="Kudrna D."/>
            <person name="Lee S."/>
            <person name="Talag J."/>
            <person name="Rajasekar S."/>
            <person name="Welchert J."/>
            <person name="Hsing Y.-I."/>
            <person name="Wing R.A."/>
        </authorList>
    </citation>
    <scope>NUCLEOTIDE SEQUENCE [LARGE SCALE GENOMIC DNA]</scope>
    <source>
        <strain evidence="4">SL10</strain>
    </source>
</reference>
<dbReference type="InterPro" id="IPR001810">
    <property type="entry name" value="F-box_dom"/>
</dbReference>
<dbReference type="InterPro" id="IPR053781">
    <property type="entry name" value="F-box_AtFBL13-like"/>
</dbReference>